<gene>
    <name evidence="2" type="ORF">NDU88_002720</name>
</gene>
<name>A0AAV7QDH9_PLEWA</name>
<organism evidence="2 3">
    <name type="scientific">Pleurodeles waltl</name>
    <name type="common">Iberian ribbed newt</name>
    <dbReference type="NCBI Taxonomy" id="8319"/>
    <lineage>
        <taxon>Eukaryota</taxon>
        <taxon>Metazoa</taxon>
        <taxon>Chordata</taxon>
        <taxon>Craniata</taxon>
        <taxon>Vertebrata</taxon>
        <taxon>Euteleostomi</taxon>
        <taxon>Amphibia</taxon>
        <taxon>Batrachia</taxon>
        <taxon>Caudata</taxon>
        <taxon>Salamandroidea</taxon>
        <taxon>Salamandridae</taxon>
        <taxon>Pleurodelinae</taxon>
        <taxon>Pleurodeles</taxon>
    </lineage>
</organism>
<dbReference type="AlphaFoldDB" id="A0AAV7QDH9"/>
<dbReference type="Proteomes" id="UP001066276">
    <property type="component" value="Chromosome 6"/>
</dbReference>
<sequence>MLRRAFAAADRKSARWPRSQSLDPETAEGVPGQLNKTRAKAARSTMPQPSPHLNNCPVIIAEVNLQSNTLANSSQVDTERRTRRNRVRRASGCWGSRKSKSFLSDNYCIC</sequence>
<evidence type="ECO:0000313" key="2">
    <source>
        <dbReference type="EMBL" id="KAJ1136303.1"/>
    </source>
</evidence>
<evidence type="ECO:0000256" key="1">
    <source>
        <dbReference type="SAM" id="MobiDB-lite"/>
    </source>
</evidence>
<evidence type="ECO:0000313" key="3">
    <source>
        <dbReference type="Proteomes" id="UP001066276"/>
    </source>
</evidence>
<keyword evidence="3" id="KW-1185">Reference proteome</keyword>
<comment type="caution">
    <text evidence="2">The sequence shown here is derived from an EMBL/GenBank/DDBJ whole genome shotgun (WGS) entry which is preliminary data.</text>
</comment>
<protein>
    <submittedName>
        <fullName evidence="2">Uncharacterized protein</fullName>
    </submittedName>
</protein>
<proteinExistence type="predicted"/>
<accession>A0AAV7QDH9</accession>
<dbReference type="EMBL" id="JANPWB010000010">
    <property type="protein sequence ID" value="KAJ1136303.1"/>
    <property type="molecule type" value="Genomic_DNA"/>
</dbReference>
<reference evidence="2" key="1">
    <citation type="journal article" date="2022" name="bioRxiv">
        <title>Sequencing and chromosome-scale assembly of the giantPleurodeles waltlgenome.</title>
        <authorList>
            <person name="Brown T."/>
            <person name="Elewa A."/>
            <person name="Iarovenko S."/>
            <person name="Subramanian E."/>
            <person name="Araus A.J."/>
            <person name="Petzold A."/>
            <person name="Susuki M."/>
            <person name="Suzuki K.-i.T."/>
            <person name="Hayashi T."/>
            <person name="Toyoda A."/>
            <person name="Oliveira C."/>
            <person name="Osipova E."/>
            <person name="Leigh N.D."/>
            <person name="Simon A."/>
            <person name="Yun M.H."/>
        </authorList>
    </citation>
    <scope>NUCLEOTIDE SEQUENCE</scope>
    <source>
        <strain evidence="2">20211129_DDA</strain>
        <tissue evidence="2">Liver</tissue>
    </source>
</reference>
<feature type="region of interest" description="Disordered" evidence="1">
    <location>
        <begin position="1"/>
        <end position="54"/>
    </location>
</feature>